<protein>
    <recommendedName>
        <fullName evidence="11">SWIM-type domain-containing protein</fullName>
    </recommendedName>
</protein>
<dbReference type="GO" id="GO:0015179">
    <property type="term" value="F:L-amino acid transmembrane transporter activity"/>
    <property type="evidence" value="ECO:0007669"/>
    <property type="project" value="TreeGrafter"/>
</dbReference>
<feature type="region of interest" description="Disordered" evidence="9">
    <location>
        <begin position="793"/>
        <end position="883"/>
    </location>
</feature>
<dbReference type="EMBL" id="BNJQ01000035">
    <property type="protein sequence ID" value="GHP11532.1"/>
    <property type="molecule type" value="Genomic_DNA"/>
</dbReference>
<keyword evidence="8" id="KW-0863">Zinc-finger</keyword>
<evidence type="ECO:0000313" key="13">
    <source>
        <dbReference type="Proteomes" id="UP000660262"/>
    </source>
</evidence>
<evidence type="ECO:0000256" key="7">
    <source>
        <dbReference type="ARBA" id="ARBA00023136"/>
    </source>
</evidence>
<dbReference type="Pfam" id="PF01490">
    <property type="entry name" value="Aa_trans"/>
    <property type="match status" value="1"/>
</dbReference>
<feature type="transmembrane region" description="Helical" evidence="10">
    <location>
        <begin position="320"/>
        <end position="341"/>
    </location>
</feature>
<dbReference type="InterPro" id="IPR007527">
    <property type="entry name" value="Znf_SWIM"/>
</dbReference>
<sequence>MDNNTDGDRDVELASPGVLEFDSNVASSSSGGGDLGSAKVSSSSQGGEKLATGGGATEQQASMNLSNAIIGAGVLSLPSCYASCGIVLATALVLTVSFLSTLSLQYLLQNAHAVGATRYHDLAKTVLGSRAKVVVELCTFTLQLGALVAYVNILADVISPIANSVLPPGAEPSRTFVMCCVVMCGMLPVSLVTARNVNILAYVSSLTIGIIAVFVSVVIDVAAVKMPKLGVGDIVLFDVDGLFSSLPIVCFALTAHTALFVVMGTLVSSSVEVKQRVSVRAMCVVTFIYILVGSCGYLAFRDRTAGNVLRNFDGAFLGPVLSRVVRLGFGVTIIGTVPMVVQPLTSFLISNFENSLALSASDTKSSNFKANMHYVMTIAPFLMALLLAIYVPNVKTAFGLTGATASMIMSYILPGMIFLKTRERSSGGKATVSKLHGSSEELVADEMEAAADTSIFVSNSAKRAAAELGMADSVLMSAVIRFFASLCSTKNQRRNSNVSRFLIVGGCIFATVSTWSTVQDMLDEHKTVAVARTVANFHKVQAEANASIAEVSNAMESLDIAQENFVRVGGSTWVKDATEDLKRASGAAQRAKDFAESAASHHHKHSHNLTHHHSDSSESAERGEDDGDSDGDEKSSITTTAAAAPRDLLEKLSSAANVTSSSLAAMEDAMQQFLAANASTTVGTALNKDAHVVNVTAVRAAANSLYQAELQAQDAVQMLDDTQDYLRDEKRVDSRVYVRLVEESSFAVKAALKSLKDVGLGIDNVKDAAGDVSVAKLRARDAVKAVNKTAVVEEDDEGAVAEKPKEEPKEVKKEEEETDSKEERNAEEDTKGEKAEDETSGENKPTKDVEPKKQGDPEIDEVEKASSATMTRKNCAEKAGVRSAGAEAYEHAVYAYSERRLEWAKSNMNTATKEYLGKAPDEEQYLRSAFLAGKHVRGHATSNEIESWNNAQNASGLRNSSPLKMMEIAVSNCDKFLNEKHAEAMKVNDAAPPRVRKWLLSGGELGKNAKDYEVLSWQGFGQRIARVIHRAYPESVYIANLNDGTCTCCRPQVVEGPFCVHLTTSANTAQFDLTHHLKPWDTTARLRAQYEKAMAGRTNIIPPSTADLALMPKQPLKKPAAVPRKPGRPADECRQMSALEMATNKNKCKVCGLYGHKPGSKKCSGFNLNPVAVEASADAAMAAPDV</sequence>
<dbReference type="OrthoDB" id="28208at2759"/>
<feature type="domain" description="SWIM-type" evidence="11">
    <location>
        <begin position="1037"/>
        <end position="1070"/>
    </location>
</feature>
<feature type="compositionally biased region" description="Basic and acidic residues" evidence="9">
    <location>
        <begin position="612"/>
        <end position="622"/>
    </location>
</feature>
<keyword evidence="3" id="KW-0813">Transport</keyword>
<dbReference type="GO" id="GO:0008270">
    <property type="term" value="F:zinc ion binding"/>
    <property type="evidence" value="ECO:0007669"/>
    <property type="project" value="UniProtKB-KW"/>
</dbReference>
<keyword evidence="4 10" id="KW-0812">Transmembrane</keyword>
<comment type="subcellular location">
    <subcellularLocation>
        <location evidence="1">Membrane</location>
        <topology evidence="1">Multi-pass membrane protein</topology>
    </subcellularLocation>
</comment>
<feature type="transmembrane region" description="Helical" evidence="10">
    <location>
        <begin position="397"/>
        <end position="419"/>
    </location>
</feature>
<feature type="compositionally biased region" description="Basic residues" evidence="9">
    <location>
        <begin position="600"/>
        <end position="611"/>
    </location>
</feature>
<name>A0A830HWI4_9CHLO</name>
<feature type="transmembrane region" description="Helical" evidence="10">
    <location>
        <begin position="86"/>
        <end position="108"/>
    </location>
</feature>
<comment type="caution">
    <text evidence="12">The sequence shown here is derived from an EMBL/GenBank/DDBJ whole genome shotgun (WGS) entry which is preliminary data.</text>
</comment>
<keyword evidence="8" id="KW-0862">Zinc</keyword>
<dbReference type="GO" id="GO:0016020">
    <property type="term" value="C:membrane"/>
    <property type="evidence" value="ECO:0007669"/>
    <property type="project" value="UniProtKB-SubCell"/>
</dbReference>
<evidence type="ECO:0000256" key="2">
    <source>
        <dbReference type="ARBA" id="ARBA00008066"/>
    </source>
</evidence>
<evidence type="ECO:0000256" key="8">
    <source>
        <dbReference type="PROSITE-ProRule" id="PRU00325"/>
    </source>
</evidence>
<keyword evidence="5" id="KW-0029">Amino-acid transport</keyword>
<comment type="similarity">
    <text evidence="2">Belongs to the amino acid/polyamine transporter 2 family.</text>
</comment>
<dbReference type="PROSITE" id="PS50966">
    <property type="entry name" value="ZF_SWIM"/>
    <property type="match status" value="1"/>
</dbReference>
<keyword evidence="13" id="KW-1185">Reference proteome</keyword>
<feature type="compositionally biased region" description="Basic and acidic residues" evidence="9">
    <location>
        <begin position="1"/>
        <end position="12"/>
    </location>
</feature>
<evidence type="ECO:0000313" key="12">
    <source>
        <dbReference type="EMBL" id="GHP11532.1"/>
    </source>
</evidence>
<feature type="transmembrane region" description="Helical" evidence="10">
    <location>
        <begin position="175"/>
        <end position="192"/>
    </location>
</feature>
<evidence type="ECO:0000256" key="1">
    <source>
        <dbReference type="ARBA" id="ARBA00004141"/>
    </source>
</evidence>
<feature type="transmembrane region" description="Helical" evidence="10">
    <location>
        <begin position="279"/>
        <end position="300"/>
    </location>
</feature>
<dbReference type="InterPro" id="IPR013057">
    <property type="entry name" value="AA_transpt_TM"/>
</dbReference>
<evidence type="ECO:0000256" key="4">
    <source>
        <dbReference type="ARBA" id="ARBA00022692"/>
    </source>
</evidence>
<feature type="transmembrane region" description="Helical" evidence="10">
    <location>
        <begin position="374"/>
        <end position="391"/>
    </location>
</feature>
<evidence type="ECO:0000256" key="6">
    <source>
        <dbReference type="ARBA" id="ARBA00022989"/>
    </source>
</evidence>
<evidence type="ECO:0000256" key="10">
    <source>
        <dbReference type="SAM" id="Phobius"/>
    </source>
</evidence>
<feature type="region of interest" description="Disordered" evidence="9">
    <location>
        <begin position="1"/>
        <end position="54"/>
    </location>
</feature>
<reference evidence="12" key="1">
    <citation type="submission" date="2020-10" db="EMBL/GenBank/DDBJ databases">
        <title>Unveiling of a novel bifunctional photoreceptor, Dualchrome1, isolated from a cosmopolitan green alga.</title>
        <authorList>
            <person name="Suzuki S."/>
            <person name="Kawachi M."/>
        </authorList>
    </citation>
    <scope>NUCLEOTIDE SEQUENCE</scope>
    <source>
        <strain evidence="12">NIES 2893</strain>
    </source>
</reference>
<feature type="compositionally biased region" description="Basic and acidic residues" evidence="9">
    <location>
        <begin position="800"/>
        <end position="834"/>
    </location>
</feature>
<keyword evidence="8" id="KW-0479">Metal-binding</keyword>
<dbReference type="PANTHER" id="PTHR22950">
    <property type="entry name" value="AMINO ACID TRANSPORTER"/>
    <property type="match status" value="1"/>
</dbReference>
<keyword evidence="7 10" id="KW-0472">Membrane</keyword>
<evidence type="ECO:0000256" key="9">
    <source>
        <dbReference type="SAM" id="MobiDB-lite"/>
    </source>
</evidence>
<feature type="transmembrane region" description="Helical" evidence="10">
    <location>
        <begin position="498"/>
        <end position="518"/>
    </location>
</feature>
<keyword evidence="6 10" id="KW-1133">Transmembrane helix</keyword>
<feature type="compositionally biased region" description="Basic and acidic residues" evidence="9">
    <location>
        <begin position="844"/>
        <end position="856"/>
    </location>
</feature>
<feature type="region of interest" description="Disordered" evidence="9">
    <location>
        <begin position="584"/>
        <end position="638"/>
    </location>
</feature>
<evidence type="ECO:0000256" key="5">
    <source>
        <dbReference type="ARBA" id="ARBA00022970"/>
    </source>
</evidence>
<accession>A0A830HWI4</accession>
<feature type="transmembrane region" description="Helical" evidence="10">
    <location>
        <begin position="133"/>
        <end position="155"/>
    </location>
</feature>
<proteinExistence type="inferred from homology"/>
<gene>
    <name evidence="12" type="ORF">PPROV_001026000</name>
</gene>
<organism evidence="12 13">
    <name type="scientific">Pycnococcus provasolii</name>
    <dbReference type="NCBI Taxonomy" id="41880"/>
    <lineage>
        <taxon>Eukaryota</taxon>
        <taxon>Viridiplantae</taxon>
        <taxon>Chlorophyta</taxon>
        <taxon>Pseudoscourfieldiophyceae</taxon>
        <taxon>Pseudoscourfieldiales</taxon>
        <taxon>Pycnococcaceae</taxon>
        <taxon>Pycnococcus</taxon>
    </lineage>
</organism>
<feature type="transmembrane region" description="Helical" evidence="10">
    <location>
        <begin position="199"/>
        <end position="224"/>
    </location>
</feature>
<feature type="transmembrane region" description="Helical" evidence="10">
    <location>
        <begin position="244"/>
        <end position="267"/>
    </location>
</feature>
<evidence type="ECO:0000256" key="3">
    <source>
        <dbReference type="ARBA" id="ARBA00022448"/>
    </source>
</evidence>
<evidence type="ECO:0000259" key="11">
    <source>
        <dbReference type="PROSITE" id="PS50966"/>
    </source>
</evidence>
<dbReference type="PANTHER" id="PTHR22950:SF458">
    <property type="entry name" value="SODIUM-COUPLED NEUTRAL AMINO ACID TRANSPORTER 11-RELATED"/>
    <property type="match status" value="1"/>
</dbReference>
<dbReference type="Proteomes" id="UP000660262">
    <property type="component" value="Unassembled WGS sequence"/>
</dbReference>
<dbReference type="AlphaFoldDB" id="A0A830HWI4"/>